<protein>
    <submittedName>
        <fullName evidence="1">Uncharacterized protein</fullName>
    </submittedName>
</protein>
<dbReference type="EMBL" id="LR796482">
    <property type="protein sequence ID" value="CAB4146931.1"/>
    <property type="molecule type" value="Genomic_DNA"/>
</dbReference>
<organism evidence="1">
    <name type="scientific">uncultured Caudovirales phage</name>
    <dbReference type="NCBI Taxonomy" id="2100421"/>
    <lineage>
        <taxon>Viruses</taxon>
        <taxon>Duplodnaviria</taxon>
        <taxon>Heunggongvirae</taxon>
        <taxon>Uroviricota</taxon>
        <taxon>Caudoviricetes</taxon>
        <taxon>Peduoviridae</taxon>
        <taxon>Maltschvirus</taxon>
        <taxon>Maltschvirus maltsch</taxon>
    </lineage>
</organism>
<accession>A0A6J5MLR5</accession>
<evidence type="ECO:0000313" key="1">
    <source>
        <dbReference type="EMBL" id="CAB4146931.1"/>
    </source>
</evidence>
<name>A0A6J5MLR5_9CAUD</name>
<proteinExistence type="predicted"/>
<sequence>MTRHIGISVPHRKVVDDDDIQTYKKPWVSLTEEEIHKCIAYGKGGCEIEQTARNIELKLKGLNYD</sequence>
<reference evidence="1" key="1">
    <citation type="submission" date="2020-04" db="EMBL/GenBank/DDBJ databases">
        <authorList>
            <person name="Chiriac C."/>
            <person name="Salcher M."/>
            <person name="Ghai R."/>
            <person name="Kavagutti S V."/>
        </authorList>
    </citation>
    <scope>NUCLEOTIDE SEQUENCE</scope>
</reference>
<gene>
    <name evidence="1" type="ORF">UFOVP515_2</name>
</gene>